<keyword evidence="5" id="KW-1185">Reference proteome</keyword>
<dbReference type="GO" id="GO:0005044">
    <property type="term" value="F:scavenger receptor activity"/>
    <property type="evidence" value="ECO:0007669"/>
    <property type="project" value="InterPro"/>
</dbReference>
<evidence type="ECO:0000256" key="1">
    <source>
        <dbReference type="ARBA" id="ARBA00022536"/>
    </source>
</evidence>
<keyword evidence="1" id="KW-0245">EGF-like domain</keyword>
<dbReference type="AlphaFoldDB" id="A0A8S3UUQ9"/>
<comment type="caution">
    <text evidence="4">The sequence shown here is derived from an EMBL/GenBank/DDBJ whole genome shotgun (WGS) entry which is preliminary data.</text>
</comment>
<dbReference type="Gene3D" id="2.170.300.10">
    <property type="entry name" value="Tie2 ligand-binding domain superfamily"/>
    <property type="match status" value="1"/>
</dbReference>
<dbReference type="PROSITE" id="PS00022">
    <property type="entry name" value="EGF_1"/>
    <property type="match status" value="1"/>
</dbReference>
<name>A0A8S3UUQ9_MYTED</name>
<evidence type="ECO:0000259" key="3">
    <source>
        <dbReference type="PROSITE" id="PS00022"/>
    </source>
</evidence>
<gene>
    <name evidence="4" type="ORF">MEDL_57017</name>
</gene>
<organism evidence="4 5">
    <name type="scientific">Mytilus edulis</name>
    <name type="common">Blue mussel</name>
    <dbReference type="NCBI Taxonomy" id="6550"/>
    <lineage>
        <taxon>Eukaryota</taxon>
        <taxon>Metazoa</taxon>
        <taxon>Spiralia</taxon>
        <taxon>Lophotrochozoa</taxon>
        <taxon>Mollusca</taxon>
        <taxon>Bivalvia</taxon>
        <taxon>Autobranchia</taxon>
        <taxon>Pteriomorphia</taxon>
        <taxon>Mytilida</taxon>
        <taxon>Mytiloidea</taxon>
        <taxon>Mytilidae</taxon>
        <taxon>Mytilinae</taxon>
        <taxon>Mytilus</taxon>
    </lineage>
</organism>
<evidence type="ECO:0000313" key="4">
    <source>
        <dbReference type="EMBL" id="CAG2244974.1"/>
    </source>
</evidence>
<dbReference type="EMBL" id="CAJPWZ010002753">
    <property type="protein sequence ID" value="CAG2244974.1"/>
    <property type="molecule type" value="Genomic_DNA"/>
</dbReference>
<sequence length="359" mass="41422">MRLQSKREINIECCPDYIYQNRKCEACMPGKYGQGCSETCLPNYYGRQCKNECNCRGNTKCDPIYGCICYAGFTGTHCLDECPFGKFGHMCSGTCECSDYNKCNVVTGDCICNDIYYDYNYNGVYNCSETCECTKGAICNKQSGICQCTNSSEIFHSICNSLCVCVPLVLLTSLVLLWHWKYRRQQRGQNNDQRHYHEINLYSEIREDELQDITATRTDITGDDLHTENRFQLINREYENQNNAQSLPNIHMLEEQYLNPYCSLQYANDDYLNPYCALSIQVVWTPSSIIKRELTSVKEKLSTVQKKGESKTAEILKLREQLLHFQSVSVENEKLRADVLSLQDNQQDNPLMRTTVRFT</sequence>
<reference evidence="4" key="1">
    <citation type="submission" date="2021-03" db="EMBL/GenBank/DDBJ databases">
        <authorList>
            <person name="Bekaert M."/>
        </authorList>
    </citation>
    <scope>NUCLEOTIDE SEQUENCE</scope>
</reference>
<protein>
    <recommendedName>
        <fullName evidence="3">EGF-like domain-containing protein</fullName>
    </recommendedName>
</protein>
<evidence type="ECO:0000313" key="5">
    <source>
        <dbReference type="Proteomes" id="UP000683360"/>
    </source>
</evidence>
<dbReference type="OrthoDB" id="6160251at2759"/>
<dbReference type="InterPro" id="IPR000742">
    <property type="entry name" value="EGF"/>
</dbReference>
<feature type="domain" description="EGF-like" evidence="3">
    <location>
        <begin position="67"/>
        <end position="78"/>
    </location>
</feature>
<dbReference type="PANTHER" id="PTHR24043">
    <property type="entry name" value="SCAVENGER RECEPTOR CLASS F"/>
    <property type="match status" value="1"/>
</dbReference>
<evidence type="ECO:0000256" key="2">
    <source>
        <dbReference type="SAM" id="Phobius"/>
    </source>
</evidence>
<feature type="transmembrane region" description="Helical" evidence="2">
    <location>
        <begin position="154"/>
        <end position="178"/>
    </location>
</feature>
<accession>A0A8S3UUQ9</accession>
<dbReference type="Proteomes" id="UP000683360">
    <property type="component" value="Unassembled WGS sequence"/>
</dbReference>
<keyword evidence="2" id="KW-0812">Transmembrane</keyword>
<proteinExistence type="predicted"/>
<dbReference type="InterPro" id="IPR042635">
    <property type="entry name" value="MEGF10/SREC1/2-like"/>
</dbReference>
<keyword evidence="2" id="KW-1133">Transmembrane helix</keyword>
<keyword evidence="2" id="KW-0472">Membrane</keyword>